<name>A0A5C3PW57_9APHY</name>
<keyword evidence="1" id="KW-0723">Serine/threonine-protein kinase</keyword>
<dbReference type="Proteomes" id="UP000308197">
    <property type="component" value="Unassembled WGS sequence"/>
</dbReference>
<dbReference type="STRING" id="1314778.A0A5C3PW57"/>
<dbReference type="InParanoid" id="A0A5C3PW57"/>
<dbReference type="PANTHER" id="PTHR24055">
    <property type="entry name" value="MITOGEN-ACTIVATED PROTEIN KINASE"/>
    <property type="match status" value="1"/>
</dbReference>
<feature type="compositionally biased region" description="Low complexity" evidence="4">
    <location>
        <begin position="452"/>
        <end position="472"/>
    </location>
</feature>
<dbReference type="InterPro" id="IPR050117">
    <property type="entry name" value="MAPK"/>
</dbReference>
<evidence type="ECO:0000256" key="1">
    <source>
        <dbReference type="ARBA" id="ARBA00022527"/>
    </source>
</evidence>
<evidence type="ECO:0000313" key="6">
    <source>
        <dbReference type="EMBL" id="TFK92700.1"/>
    </source>
</evidence>
<dbReference type="GO" id="GO:0005524">
    <property type="term" value="F:ATP binding"/>
    <property type="evidence" value="ECO:0007669"/>
    <property type="project" value="UniProtKB-KW"/>
</dbReference>
<protein>
    <submittedName>
        <fullName evidence="6">Kinase-like protein</fullName>
    </submittedName>
</protein>
<dbReference type="SUPFAM" id="SSF56112">
    <property type="entry name" value="Protein kinase-like (PK-like)"/>
    <property type="match status" value="1"/>
</dbReference>
<keyword evidence="6" id="KW-0418">Kinase</keyword>
<dbReference type="EMBL" id="ML210994">
    <property type="protein sequence ID" value="TFK92700.1"/>
    <property type="molecule type" value="Genomic_DNA"/>
</dbReference>
<organism evidence="6 7">
    <name type="scientific">Polyporus arcularius HHB13444</name>
    <dbReference type="NCBI Taxonomy" id="1314778"/>
    <lineage>
        <taxon>Eukaryota</taxon>
        <taxon>Fungi</taxon>
        <taxon>Dikarya</taxon>
        <taxon>Basidiomycota</taxon>
        <taxon>Agaricomycotina</taxon>
        <taxon>Agaricomycetes</taxon>
        <taxon>Polyporales</taxon>
        <taxon>Polyporaceae</taxon>
        <taxon>Polyporus</taxon>
    </lineage>
</organism>
<gene>
    <name evidence="6" type="ORF">K466DRAFT_595069</name>
</gene>
<evidence type="ECO:0000256" key="2">
    <source>
        <dbReference type="ARBA" id="ARBA00022741"/>
    </source>
</evidence>
<keyword evidence="3" id="KW-0067">ATP-binding</keyword>
<dbReference type="Pfam" id="PF00069">
    <property type="entry name" value="Pkinase"/>
    <property type="match status" value="1"/>
</dbReference>
<feature type="region of interest" description="Disordered" evidence="4">
    <location>
        <begin position="438"/>
        <end position="472"/>
    </location>
</feature>
<evidence type="ECO:0000259" key="5">
    <source>
        <dbReference type="PROSITE" id="PS50011"/>
    </source>
</evidence>
<evidence type="ECO:0000256" key="4">
    <source>
        <dbReference type="SAM" id="MobiDB-lite"/>
    </source>
</evidence>
<evidence type="ECO:0000313" key="7">
    <source>
        <dbReference type="Proteomes" id="UP000308197"/>
    </source>
</evidence>
<proteinExistence type="predicted"/>
<sequence length="472" mass="52426">MSKSNFTLADNRDNDQDKGGYVPSCFFHENELAYQEQLGLYRRGYLHPVAVTDIIRPDPSTSATRSQDAPSGYRVLHKLGAGGEATVWLAQELDRLDRIVSLKIFSARYFSAGEREARALKACMRSPSTPFSKNVLSLLDDFTISGPNGTHNVHVTEVLMPLRKLSPILPTERKKEVARDIVRGLAHVHHCGFVHGGNVGCAMPPQFAEEEVKSTMSLLDRYDVTMVITENPASRSSSLPPYLLSPCDLLSVYQDYDGLEAHQAARLYDFGNARRVGEENDTDVVRRAYPPPEVAFAHYGCGGLTVLPTMAGDIWCLGALIIKLFTDQLIIRDPTIRYLLQQAMLDGVIPPTWSDYWDSVEYLRSKSDQISPEKADADWLRRRAYFMEKNPQLDDAEIDLLFTLLRRMVAADPETRPSVDEVLTHPWFSDDLATRVADNDTSAPTVGPSPGPATHTASVSHTSTHPSPVVAV</sequence>
<evidence type="ECO:0000256" key="3">
    <source>
        <dbReference type="ARBA" id="ARBA00022840"/>
    </source>
</evidence>
<dbReference type="PROSITE" id="PS50011">
    <property type="entry name" value="PROTEIN_KINASE_DOM"/>
    <property type="match status" value="1"/>
</dbReference>
<dbReference type="GO" id="GO:0004674">
    <property type="term" value="F:protein serine/threonine kinase activity"/>
    <property type="evidence" value="ECO:0007669"/>
    <property type="project" value="UniProtKB-KW"/>
</dbReference>
<feature type="domain" description="Protein kinase" evidence="5">
    <location>
        <begin position="73"/>
        <end position="428"/>
    </location>
</feature>
<dbReference type="InterPro" id="IPR000719">
    <property type="entry name" value="Prot_kinase_dom"/>
</dbReference>
<dbReference type="InterPro" id="IPR011009">
    <property type="entry name" value="Kinase-like_dom_sf"/>
</dbReference>
<keyword evidence="2" id="KW-0547">Nucleotide-binding</keyword>
<dbReference type="AlphaFoldDB" id="A0A5C3PW57"/>
<dbReference type="Gene3D" id="3.30.200.20">
    <property type="entry name" value="Phosphorylase Kinase, domain 1"/>
    <property type="match status" value="1"/>
</dbReference>
<reference evidence="6 7" key="1">
    <citation type="journal article" date="2019" name="Nat. Ecol. Evol.">
        <title>Megaphylogeny resolves global patterns of mushroom evolution.</title>
        <authorList>
            <person name="Varga T."/>
            <person name="Krizsan K."/>
            <person name="Foldi C."/>
            <person name="Dima B."/>
            <person name="Sanchez-Garcia M."/>
            <person name="Sanchez-Ramirez S."/>
            <person name="Szollosi G.J."/>
            <person name="Szarkandi J.G."/>
            <person name="Papp V."/>
            <person name="Albert L."/>
            <person name="Andreopoulos W."/>
            <person name="Angelini C."/>
            <person name="Antonin V."/>
            <person name="Barry K.W."/>
            <person name="Bougher N.L."/>
            <person name="Buchanan P."/>
            <person name="Buyck B."/>
            <person name="Bense V."/>
            <person name="Catcheside P."/>
            <person name="Chovatia M."/>
            <person name="Cooper J."/>
            <person name="Damon W."/>
            <person name="Desjardin D."/>
            <person name="Finy P."/>
            <person name="Geml J."/>
            <person name="Haridas S."/>
            <person name="Hughes K."/>
            <person name="Justo A."/>
            <person name="Karasinski D."/>
            <person name="Kautmanova I."/>
            <person name="Kiss B."/>
            <person name="Kocsube S."/>
            <person name="Kotiranta H."/>
            <person name="LaButti K.M."/>
            <person name="Lechner B.E."/>
            <person name="Liimatainen K."/>
            <person name="Lipzen A."/>
            <person name="Lukacs Z."/>
            <person name="Mihaltcheva S."/>
            <person name="Morgado L.N."/>
            <person name="Niskanen T."/>
            <person name="Noordeloos M.E."/>
            <person name="Ohm R.A."/>
            <person name="Ortiz-Santana B."/>
            <person name="Ovrebo C."/>
            <person name="Racz N."/>
            <person name="Riley R."/>
            <person name="Savchenko A."/>
            <person name="Shiryaev A."/>
            <person name="Soop K."/>
            <person name="Spirin V."/>
            <person name="Szebenyi C."/>
            <person name="Tomsovsky M."/>
            <person name="Tulloss R.E."/>
            <person name="Uehling J."/>
            <person name="Grigoriev I.V."/>
            <person name="Vagvolgyi C."/>
            <person name="Papp T."/>
            <person name="Martin F.M."/>
            <person name="Miettinen O."/>
            <person name="Hibbett D.S."/>
            <person name="Nagy L.G."/>
        </authorList>
    </citation>
    <scope>NUCLEOTIDE SEQUENCE [LARGE SCALE GENOMIC DNA]</scope>
    <source>
        <strain evidence="6 7">HHB13444</strain>
    </source>
</reference>
<keyword evidence="7" id="KW-1185">Reference proteome</keyword>
<keyword evidence="6" id="KW-0808">Transferase</keyword>
<accession>A0A5C3PW57</accession>
<dbReference type="SMART" id="SM00220">
    <property type="entry name" value="S_TKc"/>
    <property type="match status" value="1"/>
</dbReference>
<dbReference type="Gene3D" id="1.10.510.10">
    <property type="entry name" value="Transferase(Phosphotransferase) domain 1"/>
    <property type="match status" value="1"/>
</dbReference>